<dbReference type="EMBL" id="JACRTG010000016">
    <property type="protein sequence ID" value="MBC8587688.1"/>
    <property type="molecule type" value="Genomic_DNA"/>
</dbReference>
<dbReference type="Pfam" id="PF04229">
    <property type="entry name" value="GrpB"/>
    <property type="match status" value="1"/>
</dbReference>
<evidence type="ECO:0000313" key="2">
    <source>
        <dbReference type="Proteomes" id="UP000601171"/>
    </source>
</evidence>
<reference evidence="1" key="1">
    <citation type="submission" date="2020-08" db="EMBL/GenBank/DDBJ databases">
        <title>Genome public.</title>
        <authorList>
            <person name="Liu C."/>
            <person name="Sun Q."/>
        </authorList>
    </citation>
    <scope>NUCLEOTIDE SEQUENCE</scope>
    <source>
        <strain evidence="1">BX21</strain>
    </source>
</reference>
<dbReference type="PANTHER" id="PTHR34822">
    <property type="entry name" value="GRPB DOMAIN PROTEIN (AFU_ORTHOLOGUE AFUA_1G01530)"/>
    <property type="match status" value="1"/>
</dbReference>
<dbReference type="PANTHER" id="PTHR34822:SF1">
    <property type="entry name" value="GRPB FAMILY PROTEIN"/>
    <property type="match status" value="1"/>
</dbReference>
<proteinExistence type="predicted"/>
<dbReference type="SUPFAM" id="SSF81301">
    <property type="entry name" value="Nucleotidyltransferase"/>
    <property type="match status" value="1"/>
</dbReference>
<dbReference type="AlphaFoldDB" id="A0A926EQ64"/>
<organism evidence="1 2">
    <name type="scientific">Paratissierella segnis</name>
    <dbReference type="NCBI Taxonomy" id="2763679"/>
    <lineage>
        <taxon>Bacteria</taxon>
        <taxon>Bacillati</taxon>
        <taxon>Bacillota</taxon>
        <taxon>Tissierellia</taxon>
        <taxon>Tissierellales</taxon>
        <taxon>Tissierellaceae</taxon>
        <taxon>Paratissierella</taxon>
    </lineage>
</organism>
<dbReference type="Proteomes" id="UP000601171">
    <property type="component" value="Unassembled WGS sequence"/>
</dbReference>
<name>A0A926EQ64_9FIRM</name>
<protein>
    <submittedName>
        <fullName evidence="1">GrpB family protein</fullName>
    </submittedName>
</protein>
<comment type="caution">
    <text evidence="1">The sequence shown here is derived from an EMBL/GenBank/DDBJ whole genome shotgun (WGS) entry which is preliminary data.</text>
</comment>
<sequence length="187" mass="21549">MPTTDEELQKNMIGELKPHNAPITLVEYDPSWPDLFEREANKIRSVLGNKVLQIEHVGSTSVPGLCAKPIIDMILVVENSAEEPSYVPAMETTGYTLRIRESDWFEHRLFKGPDTDINLHVFSSGTSEIDRMLRFRDWLRSNETDRDKYAQVKRSLAKNKWRYVQHYADAKTSIVQKIMKRANGNNA</sequence>
<keyword evidence="2" id="KW-1185">Reference proteome</keyword>
<accession>A0A926EQ64</accession>
<dbReference type="InterPro" id="IPR007344">
    <property type="entry name" value="GrpB/CoaE"/>
</dbReference>
<gene>
    <name evidence="1" type="ORF">H8707_05485</name>
</gene>
<dbReference type="Gene3D" id="3.30.460.10">
    <property type="entry name" value="Beta Polymerase, domain 2"/>
    <property type="match status" value="1"/>
</dbReference>
<evidence type="ECO:0000313" key="1">
    <source>
        <dbReference type="EMBL" id="MBC8587688.1"/>
    </source>
</evidence>
<dbReference type="InterPro" id="IPR043519">
    <property type="entry name" value="NT_sf"/>
</dbReference>